<keyword evidence="3" id="KW-1185">Reference proteome</keyword>
<reference evidence="2" key="1">
    <citation type="submission" date="2020-08" db="EMBL/GenBank/DDBJ databases">
        <title>Genome sequencing and assembly of the red palm weevil Rhynchophorus ferrugineus.</title>
        <authorList>
            <person name="Dias G.B."/>
            <person name="Bergman C.M."/>
            <person name="Manee M."/>
        </authorList>
    </citation>
    <scope>NUCLEOTIDE SEQUENCE</scope>
    <source>
        <strain evidence="2">AA-2017</strain>
        <tissue evidence="2">Whole larva</tissue>
    </source>
</reference>
<sequence>MSKDIEYSDSSDDEVWFGKYTLKEAKRDIAKYFPKKLNKRHTLNLKLSSSNMSTDDKETKNSLDQLNNYLDNHLNISSIPSEYLTANESGSANRQSLEGDFIQKLTNVINNSSSKESSYKTACDQTNTTISTKDECNETKAEFAKRFENQPMLENIQHTLVENTIYADVSVSDGSIDDSVITLSDDSFQILDQVPKQEINSTYNNSFEYMDNIPEKFEEIEVNHTNSLYQKTNSSSEINNTDSTSELSAGNVYKDENMLPKLFMNKIPILINNTTNLNENYNRLYNFNCLSKISEKTETTTHIENNEFQKDSYSSISETYESDSKSELTSNLPLCGKSNGSELNEKLNLSEESQNLDGFEVPKISETYESYSKSGLTNNLPLCGKSNDSELNEKLNTSEELDGFEVPKINLEQFDDSCNFDDTLEEMNRFLTEDLTNTEPKNNLLNKSQNTNGSDSSLNSLPVCNKPSSIEKHKIFYSGEKISKPRTDLYTCKTIEKSKHLNTHKLKSPVSKKTLFTNTGAKPKSGDIFKVPSKPLKTVLTPSKPTSIFLKNVVSPVSVYINNTPKYSPVVKNSVTQRRLEKPNIPSAKKENIPSKSCNLDEIPAVIYKPSKTKHITNEKDIHLPGSIKKLIKDPTLTKHCQKIVDCDQSIERRLIEDEVSIDNSLMAKTDISVLTNKQALIFKK</sequence>
<dbReference type="EMBL" id="JAACXV010000003">
    <property type="protein sequence ID" value="KAF7287795.1"/>
    <property type="molecule type" value="Genomic_DNA"/>
</dbReference>
<evidence type="ECO:0000256" key="1">
    <source>
        <dbReference type="SAM" id="MobiDB-lite"/>
    </source>
</evidence>
<name>A0A834IWQ0_RHYFE</name>
<organism evidence="2 3">
    <name type="scientific">Rhynchophorus ferrugineus</name>
    <name type="common">Red palm weevil</name>
    <name type="synonym">Curculio ferrugineus</name>
    <dbReference type="NCBI Taxonomy" id="354439"/>
    <lineage>
        <taxon>Eukaryota</taxon>
        <taxon>Metazoa</taxon>
        <taxon>Ecdysozoa</taxon>
        <taxon>Arthropoda</taxon>
        <taxon>Hexapoda</taxon>
        <taxon>Insecta</taxon>
        <taxon>Pterygota</taxon>
        <taxon>Neoptera</taxon>
        <taxon>Endopterygota</taxon>
        <taxon>Coleoptera</taxon>
        <taxon>Polyphaga</taxon>
        <taxon>Cucujiformia</taxon>
        <taxon>Curculionidae</taxon>
        <taxon>Dryophthorinae</taxon>
        <taxon>Rhynchophorus</taxon>
    </lineage>
</organism>
<comment type="caution">
    <text evidence="2">The sequence shown here is derived from an EMBL/GenBank/DDBJ whole genome shotgun (WGS) entry which is preliminary data.</text>
</comment>
<feature type="region of interest" description="Disordered" evidence="1">
    <location>
        <begin position="435"/>
        <end position="460"/>
    </location>
</feature>
<dbReference type="OrthoDB" id="69711at2759"/>
<accession>A0A834IWQ0</accession>
<protein>
    <submittedName>
        <fullName evidence="2">Uncharacterized protein</fullName>
    </submittedName>
</protein>
<evidence type="ECO:0000313" key="3">
    <source>
        <dbReference type="Proteomes" id="UP000625711"/>
    </source>
</evidence>
<dbReference type="Proteomes" id="UP000625711">
    <property type="component" value="Unassembled WGS sequence"/>
</dbReference>
<proteinExistence type="predicted"/>
<evidence type="ECO:0000313" key="2">
    <source>
        <dbReference type="EMBL" id="KAF7287795.1"/>
    </source>
</evidence>
<gene>
    <name evidence="2" type="ORF">GWI33_003426</name>
</gene>
<dbReference type="AlphaFoldDB" id="A0A834IWQ0"/>